<dbReference type="AlphaFoldDB" id="A0A9W4E3T6"/>
<evidence type="ECO:0000256" key="1">
    <source>
        <dbReference type="SAM" id="MobiDB-lite"/>
    </source>
</evidence>
<feature type="region of interest" description="Disordered" evidence="1">
    <location>
        <begin position="1"/>
        <end position="140"/>
    </location>
</feature>
<protein>
    <submittedName>
        <fullName evidence="2">Uncharacterized protein</fullName>
    </submittedName>
</protein>
<feature type="compositionally biased region" description="Basic and acidic residues" evidence="1">
    <location>
        <begin position="176"/>
        <end position="185"/>
    </location>
</feature>
<feature type="compositionally biased region" description="Basic residues" evidence="1">
    <location>
        <begin position="274"/>
        <end position="285"/>
    </location>
</feature>
<organism evidence="2 3">
    <name type="scientific">Actinacidiphila bryophytorum</name>
    <dbReference type="NCBI Taxonomy" id="1436133"/>
    <lineage>
        <taxon>Bacteria</taxon>
        <taxon>Bacillati</taxon>
        <taxon>Actinomycetota</taxon>
        <taxon>Actinomycetes</taxon>
        <taxon>Kitasatosporales</taxon>
        <taxon>Streptomycetaceae</taxon>
        <taxon>Actinacidiphila</taxon>
    </lineage>
</organism>
<dbReference type="Proteomes" id="UP001153328">
    <property type="component" value="Unassembled WGS sequence"/>
</dbReference>
<proteinExistence type="predicted"/>
<feature type="compositionally biased region" description="Basic and acidic residues" evidence="1">
    <location>
        <begin position="120"/>
        <end position="132"/>
    </location>
</feature>
<keyword evidence="3" id="KW-1185">Reference proteome</keyword>
<feature type="region of interest" description="Disordered" evidence="1">
    <location>
        <begin position="167"/>
        <end position="188"/>
    </location>
</feature>
<feature type="region of interest" description="Disordered" evidence="1">
    <location>
        <begin position="274"/>
        <end position="334"/>
    </location>
</feature>
<feature type="compositionally biased region" description="Low complexity" evidence="1">
    <location>
        <begin position="78"/>
        <end position="100"/>
    </location>
</feature>
<dbReference type="EMBL" id="CAJVAX010000002">
    <property type="protein sequence ID" value="CAG7613072.1"/>
    <property type="molecule type" value="Genomic_DNA"/>
</dbReference>
<sequence>MQRCREPAVARAVQRRRGGAREAVVGRVDDGAGDGVVLHDAHIRGTGGGDAGEALPPADDQRGGVPLGQVDRQRAGHPRPGAADQAGPGAAGVQQRGEVVQQRRDAQRAADGGGPAEPLVEPRCEEVGDAGRRKAAGRTFRRQVRADSECRTRLRRPRAGQVTGALAVLDDGNPGRGDRDGHRDGQVGGSGEIVTHACDIDGALPDPRNSFLGNRIRHSSHFDRRLAFDAQSDQQSRKLCRMEVARQHAAHGPSRVFRGQIDSCQKIMQNRAPRMLRHRPSHRQSWRTVPGRLRRHTYDASFPASRARVTPAHRRPEGITDNPPDSEAPQFPDH</sequence>
<evidence type="ECO:0000313" key="2">
    <source>
        <dbReference type="EMBL" id="CAG7613072.1"/>
    </source>
</evidence>
<name>A0A9W4E3T6_9ACTN</name>
<comment type="caution">
    <text evidence="2">The sequence shown here is derived from an EMBL/GenBank/DDBJ whole genome shotgun (WGS) entry which is preliminary data.</text>
</comment>
<reference evidence="2" key="1">
    <citation type="submission" date="2021-06" db="EMBL/GenBank/DDBJ databases">
        <authorList>
            <person name="Arsene-Ploetze F."/>
        </authorList>
    </citation>
    <scope>NUCLEOTIDE SEQUENCE</scope>
    <source>
        <strain evidence="2">SBRY1</strain>
    </source>
</reference>
<accession>A0A9W4E3T6</accession>
<gene>
    <name evidence="2" type="ORF">SBRY_100117</name>
</gene>
<evidence type="ECO:0000313" key="3">
    <source>
        <dbReference type="Proteomes" id="UP001153328"/>
    </source>
</evidence>